<keyword evidence="3" id="KW-0902">Two-component regulatory system</keyword>
<dbReference type="Gene3D" id="3.30.565.10">
    <property type="entry name" value="Histidine kinase-like ATPase, C-terminal domain"/>
    <property type="match status" value="1"/>
</dbReference>
<dbReference type="PROSITE" id="PS50109">
    <property type="entry name" value="HIS_KIN"/>
    <property type="match status" value="1"/>
</dbReference>
<dbReference type="RefSeq" id="WP_186808126.1">
    <property type="nucleotide sequence ID" value="NZ_BJUU01000004.1"/>
</dbReference>
<accession>A0AA87UWP9</accession>
<keyword evidence="2" id="KW-0418">Kinase</keyword>
<evidence type="ECO:0000256" key="3">
    <source>
        <dbReference type="ARBA" id="ARBA00023012"/>
    </source>
</evidence>
<dbReference type="EMBL" id="BJUU01000004">
    <property type="protein sequence ID" value="GEK79637.1"/>
    <property type="molecule type" value="Genomic_DNA"/>
</dbReference>
<dbReference type="AlphaFoldDB" id="A0AA87UWP9"/>
<dbReference type="Pfam" id="PF02518">
    <property type="entry name" value="HATPase_c"/>
    <property type="match status" value="1"/>
</dbReference>
<dbReference type="PANTHER" id="PTHR24421:SF61">
    <property type="entry name" value="OXYGEN SENSOR HISTIDINE KINASE NREB"/>
    <property type="match status" value="1"/>
</dbReference>
<sequence length="657" mass="70160">MESDGSRGDRELVALADHARQVFGAVAVVIGTYDGLCMGWTGSLADHHARRAAVVLQPLLSSLEVGTVLEVDPGVAAFSGSAADAATVIAAALPVGEGSPGMVAVAGGVVDRRQLTAIAEHATTVLRLNRSQREGSFGVPQEVLEELELLAVEAETTGKVCEGLSAVLAPLFGGSAVGIFLVDFQHGYLQLLEHSFGAEAASTRACRVDLRASQDSVVRIWQTDVPMMGQEVSRSLSALDGGNLVRDERFAAVSLGRSWRFTGVCVVTRVGKEFTADDVLRLRALGPHIAKLFDAAMAMIFARLELRFETALLELARALAAGAPARPAILRAFGEVRSMLGMNLLALLGAEAPAAPEFVLRMPGLEPGVVHRLLERARAFMQEREPCVEVPSDSRWSQIILPIDLDGQRVAVIAAIGSPIAGIGDRERLTLEALRDLTRVTIVMDRYTRRSAELVAREERASRIRDLQTDVSSLIGRARLALPQQALAKADDTSIGPQVHRADALLARAEAALGQLTTAWNPVANAHLIESVKTIVEDVTRDFGLSVRFRYDEAVGELAERATVDALTTLCRVAREALVNAAKHAGSTEVAVGLETDRDGRLVLSVVDDGVGIPMEGHKPAAGRHGIVTLRRLVESLGGRFEVSRLEPRGTRVVAAL</sequence>
<evidence type="ECO:0000313" key="6">
    <source>
        <dbReference type="Proteomes" id="UP000321749"/>
    </source>
</evidence>
<dbReference type="InterPro" id="IPR003594">
    <property type="entry name" value="HATPase_dom"/>
</dbReference>
<dbReference type="InterPro" id="IPR036890">
    <property type="entry name" value="HATPase_C_sf"/>
</dbReference>
<keyword evidence="6" id="KW-1185">Reference proteome</keyword>
<evidence type="ECO:0000313" key="5">
    <source>
        <dbReference type="EMBL" id="GEK79637.1"/>
    </source>
</evidence>
<evidence type="ECO:0000256" key="1">
    <source>
        <dbReference type="ARBA" id="ARBA00022679"/>
    </source>
</evidence>
<gene>
    <name evidence="5" type="ORF">ABA31_09880</name>
</gene>
<dbReference type="GO" id="GO:0000160">
    <property type="term" value="P:phosphorelay signal transduction system"/>
    <property type="evidence" value="ECO:0007669"/>
    <property type="project" value="UniProtKB-KW"/>
</dbReference>
<dbReference type="InterPro" id="IPR005467">
    <property type="entry name" value="His_kinase_dom"/>
</dbReference>
<dbReference type="Proteomes" id="UP000321749">
    <property type="component" value="Unassembled WGS sequence"/>
</dbReference>
<proteinExistence type="predicted"/>
<evidence type="ECO:0000259" key="4">
    <source>
        <dbReference type="PROSITE" id="PS50109"/>
    </source>
</evidence>
<dbReference type="CDD" id="cd16917">
    <property type="entry name" value="HATPase_UhpB-NarQ-NarX-like"/>
    <property type="match status" value="1"/>
</dbReference>
<reference evidence="5 6" key="1">
    <citation type="submission" date="2019-07" db="EMBL/GenBank/DDBJ databases">
        <title>Whole genome shotgun sequence of Agrococcus baldri NBRC 103055.</title>
        <authorList>
            <person name="Hosoyama A."/>
            <person name="Uohara A."/>
            <person name="Ohji S."/>
            <person name="Ichikawa N."/>
        </authorList>
    </citation>
    <scope>NUCLEOTIDE SEQUENCE [LARGE SCALE GENOMIC DNA]</scope>
    <source>
        <strain evidence="5 6">NBRC 103055</strain>
    </source>
</reference>
<dbReference type="InterPro" id="IPR050482">
    <property type="entry name" value="Sensor_HK_TwoCompSys"/>
</dbReference>
<comment type="caution">
    <text evidence="5">The sequence shown here is derived from an EMBL/GenBank/DDBJ whole genome shotgun (WGS) entry which is preliminary data.</text>
</comment>
<keyword evidence="1" id="KW-0808">Transferase</keyword>
<protein>
    <recommendedName>
        <fullName evidence="4">Histidine kinase domain-containing protein</fullName>
    </recommendedName>
</protein>
<dbReference type="PANTHER" id="PTHR24421">
    <property type="entry name" value="NITRATE/NITRITE SENSOR PROTEIN NARX-RELATED"/>
    <property type="match status" value="1"/>
</dbReference>
<name>A0AA87UWP9_9MICO</name>
<feature type="domain" description="Histidine kinase" evidence="4">
    <location>
        <begin position="462"/>
        <end position="657"/>
    </location>
</feature>
<dbReference type="SUPFAM" id="SSF55874">
    <property type="entry name" value="ATPase domain of HSP90 chaperone/DNA topoisomerase II/histidine kinase"/>
    <property type="match status" value="1"/>
</dbReference>
<evidence type="ECO:0000256" key="2">
    <source>
        <dbReference type="ARBA" id="ARBA00022777"/>
    </source>
</evidence>
<dbReference type="GO" id="GO:0016301">
    <property type="term" value="F:kinase activity"/>
    <property type="evidence" value="ECO:0007669"/>
    <property type="project" value="UniProtKB-KW"/>
</dbReference>
<organism evidence="5 6">
    <name type="scientific">Agrococcus baldri</name>
    <dbReference type="NCBI Taxonomy" id="153730"/>
    <lineage>
        <taxon>Bacteria</taxon>
        <taxon>Bacillati</taxon>
        <taxon>Actinomycetota</taxon>
        <taxon>Actinomycetes</taxon>
        <taxon>Micrococcales</taxon>
        <taxon>Microbacteriaceae</taxon>
        <taxon>Agrococcus</taxon>
    </lineage>
</organism>